<dbReference type="CDD" id="cd00818">
    <property type="entry name" value="IleRS_core"/>
    <property type="match status" value="1"/>
</dbReference>
<dbReference type="HAMAP" id="MF_02003">
    <property type="entry name" value="Ile_tRNA_synth_type2"/>
    <property type="match status" value="1"/>
</dbReference>
<evidence type="ECO:0000256" key="2">
    <source>
        <dbReference type="ARBA" id="ARBA00022490"/>
    </source>
</evidence>
<dbReference type="EC" id="6.1.1.5" evidence="12"/>
<dbReference type="InterPro" id="IPR001412">
    <property type="entry name" value="aa-tRNA-synth_I_CS"/>
</dbReference>
<dbReference type="PANTHER" id="PTHR42780">
    <property type="entry name" value="SOLEUCYL-TRNA SYNTHETASE"/>
    <property type="match status" value="1"/>
</dbReference>
<comment type="similarity">
    <text evidence="1 12">Belongs to the class-I aminoacyl-tRNA synthetase family. IleS type 2 subfamily.</text>
</comment>
<dbReference type="InterPro" id="IPR033709">
    <property type="entry name" value="Anticodon_Ile_ABEc"/>
</dbReference>
<dbReference type="InterPro" id="IPR014729">
    <property type="entry name" value="Rossmann-like_a/b/a_fold"/>
</dbReference>
<comment type="caution">
    <text evidence="16">The sequence shown here is derived from an EMBL/GenBank/DDBJ whole genome shotgun (WGS) entry which is preliminary data.</text>
</comment>
<keyword evidence="7 12" id="KW-0067">ATP-binding</keyword>
<dbReference type="Gene3D" id="1.10.730.10">
    <property type="entry name" value="Isoleucyl-tRNA Synthetase, Domain 1"/>
    <property type="match status" value="1"/>
</dbReference>
<dbReference type="RefSeq" id="WP_135944792.1">
    <property type="nucleotide sequence ID" value="NZ_BMEI01000002.1"/>
</dbReference>
<sequence length="1052" mass="118684">MSGSSSQESKSKTHFPVLDSPVNLPAIDREIQQFWKADDTFRASVSERPENDQFVFYDGPPFANGLPHYGHLLTGFAKDIIPRYQTMKGKRVERRFGWDTHGLPAELAAEKDLGISGRKAIVEMGIDKFNAAAREGVMKYAAEWEEYVTRAARWVDFENDYKTLDTTFMESGLWAFKQLWEKGLVYKDYRVVPYSWAVESPLSNFETRLDNSYRNRTDPAVTIGFEIEAGQGALSGSKFLIWTTTPWTLPSNLACAAGADITYAIMEKDGERLILSANALEKYKKQLEGYEQTGSVQGRELEGLRYDPPFPYFKGRFENAHQILLADFVTDEDGTGIVHMAPGFGEDDLTACRAAGIGVVVPVDAAGRYTSEVPDYEGMLVFDANKPIMQRMKEEGKLFRHDTYDHNYPHCWRTDEPLIYKAVESWYVRVSDFRERMVELNEQINWEPSHVKHGIFGNWLAGAQDWNISRSRFWGTPIPVWVSDDPDYPRVDVYGSIEELEAEFGVEITDLHRPYIDELTRPNPDDPTGKSTMRRVPEVFDVWFDSGSMPFAQVHYPFENKDWFETNFPADFIVEYVAQTRGWFYTLMVLSTMLFDSPPFKNAICHGVVLDENKQKLSKRLRNYPDPLEFFDSYGSDIMRWFLCSSPVLQGGNLLVPKESREIAAVGREAIQPFLNAYSFFSLYANLEERRPRLIENAEEALDRYILTKAGELAQSVSGALDAFDIPRAHAEASSFFDALTNWYIRRSRARFWGTTEQASRNGAFDTLYTVLVQTAKVMAPLMPIVAEKIYKNLTGERSVHLALWPTADAFAQDHALSRSMDLVRSACSAALAVRERFRLRVRLPLKSLTLVHADAENMAPFTDLIAEELNVRDVRLSTDLGAHGSLELKVDPRIGKRLGPAMKPVMTASRQGEFTLNDDGTASVAGETLSADEFEMRVVTPDGSAAEPFAGTGAIVLDISVDEDQEHEGLARDLNREIQTARKEMDLDLSQRIAISYDASDRWAQIIESHNVFLKSEALATAIVREQGLSATRSVELGGETVRLAITPAGS</sequence>
<evidence type="ECO:0000256" key="13">
    <source>
        <dbReference type="SAM" id="Coils"/>
    </source>
</evidence>
<dbReference type="InterPro" id="IPR009080">
    <property type="entry name" value="tRNAsynth_Ia_anticodon-bd"/>
</dbReference>
<evidence type="ECO:0000256" key="11">
    <source>
        <dbReference type="ARBA" id="ARBA00048359"/>
    </source>
</evidence>
<dbReference type="InterPro" id="IPR009008">
    <property type="entry name" value="Val/Leu/Ile-tRNA-synth_edit"/>
</dbReference>
<evidence type="ECO:0000259" key="15">
    <source>
        <dbReference type="Pfam" id="PF08264"/>
    </source>
</evidence>
<dbReference type="GO" id="GO:0000049">
    <property type="term" value="F:tRNA binding"/>
    <property type="evidence" value="ECO:0007669"/>
    <property type="project" value="InterPro"/>
</dbReference>
<dbReference type="Pfam" id="PF00133">
    <property type="entry name" value="tRNA-synt_1"/>
    <property type="match status" value="1"/>
</dbReference>
<dbReference type="SUPFAM" id="SSF47323">
    <property type="entry name" value="Anticodon-binding domain of a subclass of class I aminoacyl-tRNA synthetases"/>
    <property type="match status" value="1"/>
</dbReference>
<organism evidence="16 17">
    <name type="scientific">Marinicauda pacifica</name>
    <dbReference type="NCBI Taxonomy" id="1133559"/>
    <lineage>
        <taxon>Bacteria</taxon>
        <taxon>Pseudomonadati</taxon>
        <taxon>Pseudomonadota</taxon>
        <taxon>Alphaproteobacteria</taxon>
        <taxon>Maricaulales</taxon>
        <taxon>Maricaulaceae</taxon>
        <taxon>Marinicauda</taxon>
    </lineage>
</organism>
<dbReference type="GO" id="GO:0002161">
    <property type="term" value="F:aminoacyl-tRNA deacylase activity"/>
    <property type="evidence" value="ECO:0007669"/>
    <property type="project" value="InterPro"/>
</dbReference>
<comment type="subunit">
    <text evidence="12">Monomer.</text>
</comment>
<reference evidence="16 17" key="1">
    <citation type="journal article" date="2013" name="Int. J. Syst. Evol. Microbiol.">
        <title>Marinicauda pacifica gen. nov., sp. nov., a prosthecate alphaproteobacterium of the family Hyphomonadaceae isolated from deep seawater.</title>
        <authorList>
            <person name="Zhang X.Y."/>
            <person name="Li G.W."/>
            <person name="Wang C.S."/>
            <person name="Zhang Y.J."/>
            <person name="Xu X.W."/>
            <person name="Li H."/>
            <person name="Liu A."/>
            <person name="Liu C."/>
            <person name="Xie B.B."/>
            <person name="Qin Q.L."/>
            <person name="Xu Z."/>
            <person name="Chen X.L."/>
            <person name="Zhou B.C."/>
            <person name="Zhang Y.Z."/>
        </authorList>
    </citation>
    <scope>NUCLEOTIDE SEQUENCE [LARGE SCALE GENOMIC DNA]</scope>
    <source>
        <strain evidence="16 17">P-1 km-3</strain>
    </source>
</reference>
<dbReference type="Proteomes" id="UP000305451">
    <property type="component" value="Unassembled WGS sequence"/>
</dbReference>
<dbReference type="InterPro" id="IPR002301">
    <property type="entry name" value="Ile-tRNA-ligase"/>
</dbReference>
<keyword evidence="2 12" id="KW-0963">Cytoplasm</keyword>
<evidence type="ECO:0000256" key="4">
    <source>
        <dbReference type="ARBA" id="ARBA00022723"/>
    </source>
</evidence>
<feature type="domain" description="Aminoacyl-tRNA synthetase class Ia" evidence="14">
    <location>
        <begin position="31"/>
        <end position="650"/>
    </location>
</feature>
<comment type="catalytic activity">
    <reaction evidence="11 12">
        <text>tRNA(Ile) + L-isoleucine + ATP = L-isoleucyl-tRNA(Ile) + AMP + diphosphate</text>
        <dbReference type="Rhea" id="RHEA:11060"/>
        <dbReference type="Rhea" id="RHEA-COMP:9666"/>
        <dbReference type="Rhea" id="RHEA-COMP:9695"/>
        <dbReference type="ChEBI" id="CHEBI:30616"/>
        <dbReference type="ChEBI" id="CHEBI:33019"/>
        <dbReference type="ChEBI" id="CHEBI:58045"/>
        <dbReference type="ChEBI" id="CHEBI:78442"/>
        <dbReference type="ChEBI" id="CHEBI:78528"/>
        <dbReference type="ChEBI" id="CHEBI:456215"/>
        <dbReference type="EC" id="6.1.1.5"/>
    </reaction>
</comment>
<feature type="binding site" evidence="12">
    <location>
        <position position="619"/>
    </location>
    <ligand>
        <name>ATP</name>
        <dbReference type="ChEBI" id="CHEBI:30616"/>
    </ligand>
</feature>
<proteinExistence type="inferred from homology"/>
<feature type="short sequence motif" description="'KMSKS' region" evidence="12">
    <location>
        <begin position="616"/>
        <end position="620"/>
    </location>
</feature>
<gene>
    <name evidence="12" type="primary">ileS</name>
    <name evidence="16" type="ORF">E5162_08415</name>
</gene>
<dbReference type="InterPro" id="IPR023586">
    <property type="entry name" value="Ile-tRNA-ligase_type2"/>
</dbReference>
<keyword evidence="3 12" id="KW-0436">Ligase</keyword>
<evidence type="ECO:0000256" key="8">
    <source>
        <dbReference type="ARBA" id="ARBA00022917"/>
    </source>
</evidence>
<evidence type="ECO:0000256" key="7">
    <source>
        <dbReference type="ARBA" id="ARBA00022840"/>
    </source>
</evidence>
<dbReference type="EMBL" id="SRXV01000002">
    <property type="protein sequence ID" value="TGY93075.1"/>
    <property type="molecule type" value="Genomic_DNA"/>
</dbReference>
<dbReference type="Gene3D" id="3.40.50.620">
    <property type="entry name" value="HUPs"/>
    <property type="match status" value="2"/>
</dbReference>
<evidence type="ECO:0000313" key="17">
    <source>
        <dbReference type="Proteomes" id="UP000305451"/>
    </source>
</evidence>
<evidence type="ECO:0000259" key="14">
    <source>
        <dbReference type="Pfam" id="PF00133"/>
    </source>
</evidence>
<dbReference type="OrthoDB" id="9810365at2"/>
<keyword evidence="9 12" id="KW-0030">Aminoacyl-tRNA synthetase</keyword>
<keyword evidence="8 12" id="KW-0648">Protein biosynthesis</keyword>
<feature type="short sequence motif" description="'HIGH' region" evidence="12">
    <location>
        <begin position="61"/>
        <end position="71"/>
    </location>
</feature>
<dbReference type="PROSITE" id="PS00178">
    <property type="entry name" value="AA_TRNA_LIGASE_I"/>
    <property type="match status" value="1"/>
</dbReference>
<keyword evidence="5 12" id="KW-0547">Nucleotide-binding</keyword>
<dbReference type="SUPFAM" id="SSF50677">
    <property type="entry name" value="ValRS/IleRS/LeuRS editing domain"/>
    <property type="match status" value="1"/>
</dbReference>
<comment type="cofactor">
    <cofactor evidence="12">
        <name>Zn(2+)</name>
        <dbReference type="ChEBI" id="CHEBI:29105"/>
    </cofactor>
</comment>
<dbReference type="Pfam" id="PF19302">
    <property type="entry name" value="DUF5915"/>
    <property type="match status" value="1"/>
</dbReference>
<dbReference type="AlphaFoldDB" id="A0A4S2HAW5"/>
<dbReference type="InterPro" id="IPR013155">
    <property type="entry name" value="M/V/L/I-tRNA-synth_anticd-bd"/>
</dbReference>
<comment type="function">
    <text evidence="10 12">Catalyzes the attachment of isoleucine to tRNA(Ile). As IleRS can inadvertently accommodate and process structurally similar amino acids such as valine, to avoid such errors it has two additional distinct tRNA(Ile)-dependent editing activities. One activity is designated as 'pretransfer' editing and involves the hydrolysis of activated Val-AMP. The other activity is designated 'posttransfer' editing and involves deacylation of mischarged Val-tRNA(Ile).</text>
</comment>
<keyword evidence="4 12" id="KW-0479">Metal-binding</keyword>
<evidence type="ECO:0000256" key="6">
    <source>
        <dbReference type="ARBA" id="ARBA00022833"/>
    </source>
</evidence>
<keyword evidence="17" id="KW-1185">Reference proteome</keyword>
<keyword evidence="13" id="KW-0175">Coiled coil</keyword>
<dbReference type="NCBIfam" id="TIGR00392">
    <property type="entry name" value="ileS"/>
    <property type="match status" value="1"/>
</dbReference>
<dbReference type="CDD" id="cd07961">
    <property type="entry name" value="Anticodon_Ia_Ile_ABEc"/>
    <property type="match status" value="1"/>
</dbReference>
<dbReference type="GO" id="GO:0008270">
    <property type="term" value="F:zinc ion binding"/>
    <property type="evidence" value="ECO:0007669"/>
    <property type="project" value="UniProtKB-UniRule"/>
</dbReference>
<dbReference type="GO" id="GO:0005737">
    <property type="term" value="C:cytoplasm"/>
    <property type="evidence" value="ECO:0007669"/>
    <property type="project" value="UniProtKB-SubCell"/>
</dbReference>
<accession>A0A4S2HAW5</accession>
<evidence type="ECO:0000256" key="10">
    <source>
        <dbReference type="ARBA" id="ARBA00025217"/>
    </source>
</evidence>
<evidence type="ECO:0000313" key="16">
    <source>
        <dbReference type="EMBL" id="TGY93075.1"/>
    </source>
</evidence>
<evidence type="ECO:0000256" key="5">
    <source>
        <dbReference type="ARBA" id="ARBA00022741"/>
    </source>
</evidence>
<evidence type="ECO:0000256" key="9">
    <source>
        <dbReference type="ARBA" id="ARBA00023146"/>
    </source>
</evidence>
<evidence type="ECO:0000256" key="12">
    <source>
        <dbReference type="HAMAP-Rule" id="MF_02003"/>
    </source>
</evidence>
<protein>
    <recommendedName>
        <fullName evidence="12">Isoleucine--tRNA ligase</fullName>
        <ecNumber evidence="12">6.1.1.5</ecNumber>
    </recommendedName>
    <alternativeName>
        <fullName evidence="12">Isoleucyl-tRNA synthetase</fullName>
        <shortName evidence="12">IleRS</shortName>
    </alternativeName>
</protein>
<dbReference type="PANTHER" id="PTHR42780:SF1">
    <property type="entry name" value="ISOLEUCINE--TRNA LIGASE, CYTOPLASMIC"/>
    <property type="match status" value="1"/>
</dbReference>
<comment type="domain">
    <text evidence="12">IleRS has two distinct active sites: one for aminoacylation and one for editing. The misactivated valine is translocated from the active site to the editing site, which sterically excludes the correctly activated isoleucine. The single editing site contains two valyl binding pockets, one specific for each substrate (Val-AMP or Val-tRNA(Ile)).</text>
</comment>
<feature type="domain" description="Methionyl/Valyl/Leucyl/Isoleucyl-tRNA synthetase anticodon-binding" evidence="15">
    <location>
        <begin position="703"/>
        <end position="847"/>
    </location>
</feature>
<dbReference type="GO" id="GO:0006428">
    <property type="term" value="P:isoleucyl-tRNA aminoacylation"/>
    <property type="evidence" value="ECO:0007669"/>
    <property type="project" value="UniProtKB-UniRule"/>
</dbReference>
<name>A0A4S2HAW5_9PROT</name>
<dbReference type="GO" id="GO:0004822">
    <property type="term" value="F:isoleucine-tRNA ligase activity"/>
    <property type="evidence" value="ECO:0007669"/>
    <property type="project" value="UniProtKB-UniRule"/>
</dbReference>
<dbReference type="InterPro" id="IPR002300">
    <property type="entry name" value="aa-tRNA-synth_Ia"/>
</dbReference>
<feature type="coiled-coil region" evidence="13">
    <location>
        <begin position="965"/>
        <end position="992"/>
    </location>
</feature>
<dbReference type="Pfam" id="PF08264">
    <property type="entry name" value="Anticodon_1"/>
    <property type="match status" value="1"/>
</dbReference>
<dbReference type="PRINTS" id="PR00984">
    <property type="entry name" value="TRNASYNTHILE"/>
</dbReference>
<evidence type="ECO:0000256" key="1">
    <source>
        <dbReference type="ARBA" id="ARBA00007078"/>
    </source>
</evidence>
<dbReference type="GO" id="GO:0005524">
    <property type="term" value="F:ATP binding"/>
    <property type="evidence" value="ECO:0007669"/>
    <property type="project" value="UniProtKB-UniRule"/>
</dbReference>
<dbReference type="SUPFAM" id="SSF52374">
    <property type="entry name" value="Nucleotidylyl transferase"/>
    <property type="match status" value="1"/>
</dbReference>
<comment type="subcellular location">
    <subcellularLocation>
        <location evidence="12">Cytoplasm</location>
    </subcellularLocation>
</comment>
<dbReference type="FunFam" id="3.40.50.620:FF:000075">
    <property type="entry name" value="Isoleucine--tRNA ligase"/>
    <property type="match status" value="1"/>
</dbReference>
<keyword evidence="6 12" id="KW-0862">Zinc</keyword>
<evidence type="ECO:0000256" key="3">
    <source>
        <dbReference type="ARBA" id="ARBA00022598"/>
    </source>
</evidence>